<protein>
    <submittedName>
        <fullName evidence="2">Uncharacterized protein</fullName>
    </submittedName>
</protein>
<comment type="caution">
    <text evidence="2">The sequence shown here is derived from an EMBL/GenBank/DDBJ whole genome shotgun (WGS) entry which is preliminary data.</text>
</comment>
<reference evidence="2 3" key="1">
    <citation type="submission" date="2017-01" db="EMBL/GenBank/DDBJ databases">
        <title>The cable genome- insights into the physiology and evolution of filamentous bacteria capable of sulfide oxidation via long distance electron transfer.</title>
        <authorList>
            <person name="Schreiber L."/>
            <person name="Bjerg J.T."/>
            <person name="Boggild A."/>
            <person name="Van De Vossenberg J."/>
            <person name="Meysman F."/>
            <person name="Nielsen L.P."/>
            <person name="Schramm A."/>
            <person name="Kjeldsen K.U."/>
        </authorList>
    </citation>
    <scope>NUCLEOTIDE SEQUENCE [LARGE SCALE GENOMIC DNA]</scope>
    <source>
        <strain evidence="2">MCF</strain>
    </source>
</reference>
<name>A0A444IQP0_9BACT</name>
<evidence type="ECO:0000256" key="1">
    <source>
        <dbReference type="SAM" id="MobiDB-lite"/>
    </source>
</evidence>
<dbReference type="EMBL" id="MTKO01000130">
    <property type="protein sequence ID" value="RWX43097.1"/>
    <property type="molecule type" value="Genomic_DNA"/>
</dbReference>
<evidence type="ECO:0000313" key="3">
    <source>
        <dbReference type="Proteomes" id="UP000287853"/>
    </source>
</evidence>
<keyword evidence="3" id="KW-1185">Reference proteome</keyword>
<evidence type="ECO:0000313" key="2">
    <source>
        <dbReference type="EMBL" id="RWX43097.1"/>
    </source>
</evidence>
<organism evidence="2 3">
    <name type="scientific">Candidatus Electrothrix aarhusensis</name>
    <dbReference type="NCBI Taxonomy" id="1859131"/>
    <lineage>
        <taxon>Bacteria</taxon>
        <taxon>Pseudomonadati</taxon>
        <taxon>Thermodesulfobacteriota</taxon>
        <taxon>Desulfobulbia</taxon>
        <taxon>Desulfobulbales</taxon>
        <taxon>Desulfobulbaceae</taxon>
        <taxon>Candidatus Electrothrix</taxon>
    </lineage>
</organism>
<proteinExistence type="predicted"/>
<sequence length="258" mass="28597">MPFISSSTGYERLHTLVISLGMEISDSILSALHHEVEACRQEQKEQLAVVGPILLGIDAVVRHIDEIRVLTDARALSLLDELVQAYRLITVEQFTVEQQGQQKSWVIASEALNKVLTWQHSCIQESLKKVPNTGTFAEAISPAKEEPPAFDMQQNLQGLLGAMRQEITATGMMAIRESAALLELVHVQKERIDSGPADAEKSSEETGERRSEEFSSVVQENISSLQEALHQEMGRCAMSLSENNFVFSFTCQVTSTQP</sequence>
<dbReference type="AlphaFoldDB" id="A0A444IQP0"/>
<accession>A0A444IQP0</accession>
<feature type="region of interest" description="Disordered" evidence="1">
    <location>
        <begin position="192"/>
        <end position="214"/>
    </location>
</feature>
<feature type="compositionally biased region" description="Basic and acidic residues" evidence="1">
    <location>
        <begin position="192"/>
        <end position="213"/>
    </location>
</feature>
<gene>
    <name evidence="2" type="ORF">H206_03062</name>
</gene>
<dbReference type="Proteomes" id="UP000287853">
    <property type="component" value="Unassembled WGS sequence"/>
</dbReference>